<feature type="domain" description="Nudix hydrolase" evidence="3">
    <location>
        <begin position="11"/>
        <end position="144"/>
    </location>
</feature>
<accession>A0A4P6UWW7</accession>
<protein>
    <submittedName>
        <fullName evidence="4">NUDIX domain-containing protein</fullName>
    </submittedName>
</protein>
<dbReference type="InterPro" id="IPR020476">
    <property type="entry name" value="Nudix_hydrolase"/>
</dbReference>
<organism evidence="4 5">
    <name type="scientific">Ureibacillus thermophilus</name>
    <dbReference type="NCBI Taxonomy" id="367743"/>
    <lineage>
        <taxon>Bacteria</taxon>
        <taxon>Bacillati</taxon>
        <taxon>Bacillota</taxon>
        <taxon>Bacilli</taxon>
        <taxon>Bacillales</taxon>
        <taxon>Caryophanaceae</taxon>
        <taxon>Ureibacillus</taxon>
    </lineage>
</organism>
<dbReference type="Pfam" id="PF00293">
    <property type="entry name" value="NUDIX"/>
    <property type="match status" value="1"/>
</dbReference>
<keyword evidence="2" id="KW-0378">Hydrolase</keyword>
<dbReference type="PANTHER" id="PTHR43736">
    <property type="entry name" value="ADP-RIBOSE PYROPHOSPHATASE"/>
    <property type="match status" value="1"/>
</dbReference>
<keyword evidence="5" id="KW-1185">Reference proteome</keyword>
<dbReference type="PROSITE" id="PS51462">
    <property type="entry name" value="NUDIX"/>
    <property type="match status" value="1"/>
</dbReference>
<evidence type="ECO:0000313" key="5">
    <source>
        <dbReference type="Proteomes" id="UP000291151"/>
    </source>
</evidence>
<dbReference type="InterPro" id="IPR015797">
    <property type="entry name" value="NUDIX_hydrolase-like_dom_sf"/>
</dbReference>
<proteinExistence type="inferred from homology"/>
<dbReference type="Gene3D" id="3.90.79.10">
    <property type="entry name" value="Nucleoside Triphosphate Pyrophosphohydrolase"/>
    <property type="match status" value="1"/>
</dbReference>
<dbReference type="KEGG" id="uth:DKZ56_12355"/>
<comment type="similarity">
    <text evidence="1">Belongs to the Nudix hydrolase family.</text>
</comment>
<dbReference type="EMBL" id="CP036528">
    <property type="protein sequence ID" value="QBK26588.1"/>
    <property type="molecule type" value="Genomic_DNA"/>
</dbReference>
<dbReference type="SUPFAM" id="SSF55811">
    <property type="entry name" value="Nudix"/>
    <property type="match status" value="1"/>
</dbReference>
<sequence>MFTFYDLNNNKVELSFGGPPFPMEPKHVLVLVQKDGKWLCALNEKRGVEFPGGKVEPGETLEEAAKREVYEETFVHIKDLKLFAHYMVYARKPFCKVVYLAKVEKIDSFLGQYETTGRLFLTMDEAVNHPCASFYMKDEGMKIMMQEVKKFERKWQH</sequence>
<evidence type="ECO:0000256" key="1">
    <source>
        <dbReference type="ARBA" id="ARBA00005582"/>
    </source>
</evidence>
<dbReference type="AlphaFoldDB" id="A0A4P6UWW7"/>
<evidence type="ECO:0000313" key="4">
    <source>
        <dbReference type="EMBL" id="QBK26588.1"/>
    </source>
</evidence>
<dbReference type="GO" id="GO:0016787">
    <property type="term" value="F:hydrolase activity"/>
    <property type="evidence" value="ECO:0007669"/>
    <property type="project" value="UniProtKB-KW"/>
</dbReference>
<reference evidence="4 5" key="1">
    <citation type="submission" date="2019-02" db="EMBL/GenBank/DDBJ databases">
        <title>Ureibacillus thermophilus.</title>
        <authorList>
            <person name="Sunny J.S."/>
            <person name="Natarajan A."/>
            <person name="Saleena L.M."/>
        </authorList>
    </citation>
    <scope>NUCLEOTIDE SEQUENCE [LARGE SCALE GENOMIC DNA]</scope>
    <source>
        <strain evidence="4 5">LM102</strain>
    </source>
</reference>
<dbReference type="Proteomes" id="UP000291151">
    <property type="component" value="Chromosome"/>
</dbReference>
<dbReference type="InterPro" id="IPR000086">
    <property type="entry name" value="NUDIX_hydrolase_dom"/>
</dbReference>
<dbReference type="PANTHER" id="PTHR43736:SF1">
    <property type="entry name" value="DIHYDRONEOPTERIN TRIPHOSPHATE DIPHOSPHATASE"/>
    <property type="match status" value="1"/>
</dbReference>
<evidence type="ECO:0000259" key="3">
    <source>
        <dbReference type="PROSITE" id="PS51462"/>
    </source>
</evidence>
<dbReference type="PRINTS" id="PR00502">
    <property type="entry name" value="NUDIXFAMILY"/>
</dbReference>
<dbReference type="RefSeq" id="WP_208650278.1">
    <property type="nucleotide sequence ID" value="NZ_CP036528.1"/>
</dbReference>
<evidence type="ECO:0000256" key="2">
    <source>
        <dbReference type="ARBA" id="ARBA00022801"/>
    </source>
</evidence>
<gene>
    <name evidence="4" type="ORF">DKZ56_12355</name>
</gene>
<name>A0A4P6UWW7_9BACL</name>